<dbReference type="AlphaFoldDB" id="A0A1Q5THH2"/>
<proteinExistence type="predicted"/>
<accession>A0A1Q5THH2</accession>
<evidence type="ECO:0000313" key="1">
    <source>
        <dbReference type="EMBL" id="OKO99652.1"/>
    </source>
</evidence>
<evidence type="ECO:0000313" key="2">
    <source>
        <dbReference type="Proteomes" id="UP000186955"/>
    </source>
</evidence>
<dbReference type="EMBL" id="MNBE01000655">
    <property type="protein sequence ID" value="OKO99652.1"/>
    <property type="molecule type" value="Genomic_DNA"/>
</dbReference>
<protein>
    <submittedName>
        <fullName evidence="1">Uncharacterized protein</fullName>
    </submittedName>
</protein>
<dbReference type="Proteomes" id="UP000186955">
    <property type="component" value="Unassembled WGS sequence"/>
</dbReference>
<sequence>MAPLCHVFHTENLPDHVHTIQRNFQEKRRKGPAVNLKECQLLEMVQYSCNPPQGEIPQPGVITCQPITRLFRR</sequence>
<organism evidence="1 2">
    <name type="scientific">Penicillium subrubescens</name>
    <dbReference type="NCBI Taxonomy" id="1316194"/>
    <lineage>
        <taxon>Eukaryota</taxon>
        <taxon>Fungi</taxon>
        <taxon>Dikarya</taxon>
        <taxon>Ascomycota</taxon>
        <taxon>Pezizomycotina</taxon>
        <taxon>Eurotiomycetes</taxon>
        <taxon>Eurotiomycetidae</taxon>
        <taxon>Eurotiales</taxon>
        <taxon>Aspergillaceae</taxon>
        <taxon>Penicillium</taxon>
    </lineage>
</organism>
<comment type="caution">
    <text evidence="1">The sequence shown here is derived from an EMBL/GenBank/DDBJ whole genome shotgun (WGS) entry which is preliminary data.</text>
</comment>
<dbReference type="Pfam" id="PF11093">
    <property type="entry name" value="Mitochondr_Som1"/>
    <property type="match status" value="1"/>
</dbReference>
<reference evidence="1 2" key="1">
    <citation type="submission" date="2016-10" db="EMBL/GenBank/DDBJ databases">
        <title>Genome sequence of the ascomycete fungus Penicillium subrubescens.</title>
        <authorList>
            <person name="De Vries R.P."/>
            <person name="Peng M."/>
            <person name="Dilokpimol A."/>
            <person name="Hilden K."/>
            <person name="Makela M.R."/>
            <person name="Grigoriev I."/>
            <person name="Riley R."/>
            <person name="Granchi Z."/>
        </authorList>
    </citation>
    <scope>NUCLEOTIDE SEQUENCE [LARGE SCALE GENOMIC DNA]</scope>
    <source>
        <strain evidence="1 2">CBS 132785</strain>
    </source>
</reference>
<dbReference type="InterPro" id="IPR024645">
    <property type="entry name" value="Mitochondr_Som1"/>
</dbReference>
<dbReference type="GO" id="GO:0042720">
    <property type="term" value="C:mitochondrial inner membrane peptidase complex"/>
    <property type="evidence" value="ECO:0007669"/>
    <property type="project" value="InterPro"/>
</dbReference>
<name>A0A1Q5THH2_9EURO</name>
<keyword evidence="2" id="KW-1185">Reference proteome</keyword>
<gene>
    <name evidence="1" type="ORF">PENSUB_8305</name>
</gene>